<protein>
    <submittedName>
        <fullName evidence="3">Histidine kinase</fullName>
    </submittedName>
</protein>
<name>A0ABU3LE76_9FLAO</name>
<evidence type="ECO:0000256" key="1">
    <source>
        <dbReference type="SAM" id="Phobius"/>
    </source>
</evidence>
<dbReference type="Pfam" id="PF06580">
    <property type="entry name" value="His_kinase"/>
    <property type="match status" value="1"/>
</dbReference>
<comment type="caution">
    <text evidence="3">The sequence shown here is derived from an EMBL/GenBank/DDBJ whole genome shotgun (WGS) entry which is preliminary data.</text>
</comment>
<feature type="transmembrane region" description="Helical" evidence="1">
    <location>
        <begin position="86"/>
        <end position="106"/>
    </location>
</feature>
<feature type="transmembrane region" description="Helical" evidence="1">
    <location>
        <begin position="42"/>
        <end position="66"/>
    </location>
</feature>
<sequence>MEDSIGAVADFVLGQTLFDASIVYINLFILIPLLLSKYGKFVYILGVTLTLLIISFLVEFVGLYGLLSDLNNEFNNSPNLGIYNKLFSYFIEFGLFMIISFLYWYFTKHREEQQKALHLLNEKLQTELQVLRSQVSPQFLFESLKNIHALSLKSDTNASVMIEKLSDILRHIIYEGRQKETLLKEEIGMIENYIQLQILRKSKNERSIRYQISGDFSNKKVAPLLLLYIVENSFKHCELSSTEDDFLEIDISMKNNVLHLKTKNTFIPNSNEKGKGLENLKEQLEHIYTDKNILKIDAKDGIFSIELSLEIS</sequence>
<keyword evidence="1" id="KW-0812">Transmembrane</keyword>
<dbReference type="Proteomes" id="UP001257277">
    <property type="component" value="Unassembled WGS sequence"/>
</dbReference>
<dbReference type="InterPro" id="IPR050640">
    <property type="entry name" value="Bact_2-comp_sensor_kinase"/>
</dbReference>
<dbReference type="EMBL" id="JAVTTO010000002">
    <property type="protein sequence ID" value="MDT7831601.1"/>
    <property type="molecule type" value="Genomic_DNA"/>
</dbReference>
<keyword evidence="1" id="KW-0472">Membrane</keyword>
<dbReference type="RefSeq" id="WP_349240861.1">
    <property type="nucleotide sequence ID" value="NZ_JAVTTO010000002.1"/>
</dbReference>
<keyword evidence="4" id="KW-1185">Reference proteome</keyword>
<keyword evidence="1" id="KW-1133">Transmembrane helix</keyword>
<keyword evidence="3" id="KW-0418">Kinase</keyword>
<evidence type="ECO:0000313" key="3">
    <source>
        <dbReference type="EMBL" id="MDT7831601.1"/>
    </source>
</evidence>
<keyword evidence="3" id="KW-0808">Transferase</keyword>
<dbReference type="PANTHER" id="PTHR34220">
    <property type="entry name" value="SENSOR HISTIDINE KINASE YPDA"/>
    <property type="match status" value="1"/>
</dbReference>
<organism evidence="3 4">
    <name type="scientific">Asprobacillus argus</name>
    <dbReference type="NCBI Taxonomy" id="3076534"/>
    <lineage>
        <taxon>Bacteria</taxon>
        <taxon>Pseudomonadati</taxon>
        <taxon>Bacteroidota</taxon>
        <taxon>Flavobacteriia</taxon>
        <taxon>Flavobacteriales</taxon>
        <taxon>Flavobacteriaceae</taxon>
        <taxon>Asprobacillus</taxon>
    </lineage>
</organism>
<proteinExistence type="predicted"/>
<feature type="transmembrane region" description="Helical" evidence="1">
    <location>
        <begin position="12"/>
        <end position="35"/>
    </location>
</feature>
<feature type="domain" description="Signal transduction histidine kinase internal region" evidence="2">
    <location>
        <begin position="126"/>
        <end position="202"/>
    </location>
</feature>
<dbReference type="PANTHER" id="PTHR34220:SF7">
    <property type="entry name" value="SENSOR HISTIDINE KINASE YPDA"/>
    <property type="match status" value="1"/>
</dbReference>
<evidence type="ECO:0000259" key="2">
    <source>
        <dbReference type="Pfam" id="PF06580"/>
    </source>
</evidence>
<evidence type="ECO:0000313" key="4">
    <source>
        <dbReference type="Proteomes" id="UP001257277"/>
    </source>
</evidence>
<reference evidence="3 4" key="1">
    <citation type="submission" date="2023-09" db="EMBL/GenBank/DDBJ databases">
        <title>Novel taxa isolated from Blanes Bay.</title>
        <authorList>
            <person name="Rey-Velasco X."/>
            <person name="Lucena T."/>
        </authorList>
    </citation>
    <scope>NUCLEOTIDE SEQUENCE [LARGE SCALE GENOMIC DNA]</scope>
    <source>
        <strain evidence="3 4">S356</strain>
    </source>
</reference>
<accession>A0ABU3LE76</accession>
<dbReference type="InterPro" id="IPR010559">
    <property type="entry name" value="Sig_transdc_His_kin_internal"/>
</dbReference>
<dbReference type="GO" id="GO:0016301">
    <property type="term" value="F:kinase activity"/>
    <property type="evidence" value="ECO:0007669"/>
    <property type="project" value="UniProtKB-KW"/>
</dbReference>
<gene>
    <name evidence="3" type="ORF">RQM59_04375</name>
</gene>